<dbReference type="AlphaFoldDB" id="A0A9N8E7H1"/>
<protein>
    <submittedName>
        <fullName evidence="1">Uncharacterized protein</fullName>
    </submittedName>
</protein>
<evidence type="ECO:0000313" key="2">
    <source>
        <dbReference type="Proteomes" id="UP001153069"/>
    </source>
</evidence>
<gene>
    <name evidence="1" type="ORF">SEMRO_734_G194641.1</name>
</gene>
<organism evidence="1 2">
    <name type="scientific">Seminavis robusta</name>
    <dbReference type="NCBI Taxonomy" id="568900"/>
    <lineage>
        <taxon>Eukaryota</taxon>
        <taxon>Sar</taxon>
        <taxon>Stramenopiles</taxon>
        <taxon>Ochrophyta</taxon>
        <taxon>Bacillariophyta</taxon>
        <taxon>Bacillariophyceae</taxon>
        <taxon>Bacillariophycidae</taxon>
        <taxon>Naviculales</taxon>
        <taxon>Naviculaceae</taxon>
        <taxon>Seminavis</taxon>
    </lineage>
</organism>
<dbReference type="Proteomes" id="UP001153069">
    <property type="component" value="Unassembled WGS sequence"/>
</dbReference>
<evidence type="ECO:0000313" key="1">
    <source>
        <dbReference type="EMBL" id="CAB9515718.1"/>
    </source>
</evidence>
<proteinExistence type="predicted"/>
<sequence length="102" mass="11428">MNRNDHIFNNLSIGSSNDLSLQRLEPSGPHRRHMHCAQNFGARAVTPVKEERDPHEELSLYELLSALQPATNAIIPSSIPSIRVTRNNNTASDLKTPLRFNS</sequence>
<reference evidence="1" key="1">
    <citation type="submission" date="2020-06" db="EMBL/GenBank/DDBJ databases">
        <authorList>
            <consortium name="Plant Systems Biology data submission"/>
        </authorList>
    </citation>
    <scope>NUCLEOTIDE SEQUENCE</scope>
    <source>
        <strain evidence="1">D6</strain>
    </source>
</reference>
<name>A0A9N8E7H1_9STRA</name>
<dbReference type="EMBL" id="CAICTM010000733">
    <property type="protein sequence ID" value="CAB9515718.1"/>
    <property type="molecule type" value="Genomic_DNA"/>
</dbReference>
<accession>A0A9N8E7H1</accession>
<keyword evidence="2" id="KW-1185">Reference proteome</keyword>
<comment type="caution">
    <text evidence="1">The sequence shown here is derived from an EMBL/GenBank/DDBJ whole genome shotgun (WGS) entry which is preliminary data.</text>
</comment>